<evidence type="ECO:0000313" key="4">
    <source>
        <dbReference type="Proteomes" id="UP000708208"/>
    </source>
</evidence>
<organism evidence="3 4">
    <name type="scientific">Allacma fusca</name>
    <dbReference type="NCBI Taxonomy" id="39272"/>
    <lineage>
        <taxon>Eukaryota</taxon>
        <taxon>Metazoa</taxon>
        <taxon>Ecdysozoa</taxon>
        <taxon>Arthropoda</taxon>
        <taxon>Hexapoda</taxon>
        <taxon>Collembola</taxon>
        <taxon>Symphypleona</taxon>
        <taxon>Sminthuridae</taxon>
        <taxon>Allacma</taxon>
    </lineage>
</organism>
<feature type="non-terminal residue" evidence="3">
    <location>
        <position position="1"/>
    </location>
</feature>
<dbReference type="Pfam" id="PF01416">
    <property type="entry name" value="PseudoU_synth_1"/>
    <property type="match status" value="1"/>
</dbReference>
<evidence type="ECO:0000259" key="2">
    <source>
        <dbReference type="Pfam" id="PF01416"/>
    </source>
</evidence>
<dbReference type="GO" id="GO:0031119">
    <property type="term" value="P:tRNA pseudouridine synthesis"/>
    <property type="evidence" value="ECO:0007669"/>
    <property type="project" value="TreeGrafter"/>
</dbReference>
<keyword evidence="4" id="KW-1185">Reference proteome</keyword>
<accession>A0A8J2PA11</accession>
<reference evidence="3" key="1">
    <citation type="submission" date="2021-06" db="EMBL/GenBank/DDBJ databases">
        <authorList>
            <person name="Hodson N. C."/>
            <person name="Mongue J. A."/>
            <person name="Jaron S. K."/>
        </authorList>
    </citation>
    <scope>NUCLEOTIDE SEQUENCE</scope>
</reference>
<dbReference type="InterPro" id="IPR020097">
    <property type="entry name" value="PsdUridine_synth_TruA_a/b_dom"/>
</dbReference>
<evidence type="ECO:0000256" key="1">
    <source>
        <dbReference type="RuleBase" id="RU003792"/>
    </source>
</evidence>
<gene>
    <name evidence="3" type="ORF">AFUS01_LOCUS30826</name>
</gene>
<dbReference type="AlphaFoldDB" id="A0A8J2PA11"/>
<dbReference type="GO" id="GO:0003723">
    <property type="term" value="F:RNA binding"/>
    <property type="evidence" value="ECO:0007669"/>
    <property type="project" value="InterPro"/>
</dbReference>
<feature type="domain" description="Pseudouridine synthase I TruA alpha/beta" evidence="2">
    <location>
        <begin position="85"/>
        <end position="210"/>
    </location>
</feature>
<dbReference type="GO" id="GO:0160147">
    <property type="term" value="F:tRNA pseudouridine(38-40) synthase activity"/>
    <property type="evidence" value="ECO:0007669"/>
    <property type="project" value="UniProtKB-EC"/>
</dbReference>
<sequence>FNSTLDKSGEQIRIRRIVEVPLDFHCRYSASSRSYCYRLAVCKEDSVPTRNSTRQRPRGALPIRELYGCQLVHQPFDVRRVSEACSVFLGTWNFRTFAHDSKDFKQEGITEEYFVKTLRRFSLSKIKPDNFVNHFDPISNNFDFYDINIEGSGFLRRQVRRIVGSLISYGQGVISYEDILYMLKNPSPQNWNPKSVVASSHGLFLKSVNYKEIPVLRGPFI</sequence>
<keyword evidence="1" id="KW-0413">Isomerase</keyword>
<comment type="similarity">
    <text evidence="1">Belongs to the tRNA pseudouridine synthase TruA family.</text>
</comment>
<evidence type="ECO:0000313" key="3">
    <source>
        <dbReference type="EMBL" id="CAG7820436.1"/>
    </source>
</evidence>
<dbReference type="InterPro" id="IPR001406">
    <property type="entry name" value="PsdUridine_synth_TruA"/>
</dbReference>
<dbReference type="OrthoDB" id="271910at2759"/>
<name>A0A8J2PA11_9HEXA</name>
<dbReference type="EC" id="5.4.99.12" evidence="1"/>
<keyword evidence="1" id="KW-0819">tRNA processing</keyword>
<dbReference type="PANTHER" id="PTHR11142:SF0">
    <property type="entry name" value="TRNA PSEUDOURIDINE SYNTHASE-LIKE 1"/>
    <property type="match status" value="1"/>
</dbReference>
<comment type="caution">
    <text evidence="3">The sequence shown here is derived from an EMBL/GenBank/DDBJ whole genome shotgun (WGS) entry which is preliminary data.</text>
</comment>
<comment type="catalytic activity">
    <reaction evidence="1">
        <text>uridine(38/39/40) in tRNA = pseudouridine(38/39/40) in tRNA</text>
        <dbReference type="Rhea" id="RHEA:22376"/>
        <dbReference type="Rhea" id="RHEA-COMP:10085"/>
        <dbReference type="Rhea" id="RHEA-COMP:10087"/>
        <dbReference type="ChEBI" id="CHEBI:65314"/>
        <dbReference type="ChEBI" id="CHEBI:65315"/>
        <dbReference type="EC" id="5.4.99.12"/>
    </reaction>
</comment>
<protein>
    <recommendedName>
        <fullName evidence="1">tRNA pseudouridine synthase</fullName>
        <ecNumber evidence="1">5.4.99.12</ecNumber>
    </recommendedName>
</protein>
<proteinExistence type="inferred from homology"/>
<dbReference type="Proteomes" id="UP000708208">
    <property type="component" value="Unassembled WGS sequence"/>
</dbReference>
<dbReference type="EMBL" id="CAJVCH010478457">
    <property type="protein sequence ID" value="CAG7820436.1"/>
    <property type="molecule type" value="Genomic_DNA"/>
</dbReference>
<dbReference type="PANTHER" id="PTHR11142">
    <property type="entry name" value="PSEUDOURIDYLATE SYNTHASE"/>
    <property type="match status" value="1"/>
</dbReference>